<dbReference type="PANTHER" id="PTHR44942:SF4">
    <property type="entry name" value="METHYLTRANSFERASE TYPE 11 DOMAIN-CONTAINING PROTEIN"/>
    <property type="match status" value="1"/>
</dbReference>
<dbReference type="CDD" id="cd02440">
    <property type="entry name" value="AdoMet_MTases"/>
    <property type="match status" value="1"/>
</dbReference>
<reference evidence="4" key="1">
    <citation type="submission" date="2021-02" db="EMBL/GenBank/DDBJ databases">
        <title>Natronoglycomyces albus gen. nov., sp. nov, a haloalkaliphilic actinobacterium from a soda solonchak soil.</title>
        <authorList>
            <person name="Sorokin D.Y."/>
            <person name="Khijniak T.V."/>
            <person name="Zakharycheva A.P."/>
            <person name="Boueva O.V."/>
            <person name="Ariskina E.V."/>
            <person name="Hahnke R.L."/>
            <person name="Bunk B."/>
            <person name="Sproer C."/>
            <person name="Schumann P."/>
            <person name="Evtushenko L.I."/>
            <person name="Kublanov I.V."/>
        </authorList>
    </citation>
    <scope>NUCLEOTIDE SEQUENCE</scope>
    <source>
        <strain evidence="4">DSM 106290</strain>
    </source>
</reference>
<dbReference type="RefSeq" id="WP_213169954.1">
    <property type="nucleotide sequence ID" value="NZ_CP070496.1"/>
</dbReference>
<feature type="domain" description="Methyltransferase" evidence="3">
    <location>
        <begin position="41"/>
        <end position="138"/>
    </location>
</feature>
<dbReference type="InterPro" id="IPR051052">
    <property type="entry name" value="Diverse_substrate_MTase"/>
</dbReference>
<evidence type="ECO:0000313" key="4">
    <source>
        <dbReference type="EMBL" id="QSB03956.1"/>
    </source>
</evidence>
<dbReference type="Proteomes" id="UP000662939">
    <property type="component" value="Chromosome"/>
</dbReference>
<sequence>MAQRSFSGDVAALYTRFRRGFPDHVVESLLANLEVQPHDRVLDLGCGTGQLTVPLAKRVKAVIGLDPEPDMLAHAIANANDKGIDNISWMFGTDEDLPTLRRLLGDEALGAITTATAIHLMDEKQLFTNSVPLLRPGGTVSVIANGTPLWLHDADWSRAIKNCLEDWLGRSADNHCGTDSASRARFRLEMEAVGLTVAETVIEYTAQLSMEQLIGNVFSALSTHLPGAAERLVFAEQVRRSLGDELDFSENVRVAALIGRKTN</sequence>
<dbReference type="AlphaFoldDB" id="A0A895XNA4"/>
<evidence type="ECO:0000256" key="2">
    <source>
        <dbReference type="ARBA" id="ARBA00022679"/>
    </source>
</evidence>
<dbReference type="Pfam" id="PF13649">
    <property type="entry name" value="Methyltransf_25"/>
    <property type="match status" value="1"/>
</dbReference>
<keyword evidence="5" id="KW-1185">Reference proteome</keyword>
<dbReference type="SUPFAM" id="SSF53335">
    <property type="entry name" value="S-adenosyl-L-methionine-dependent methyltransferases"/>
    <property type="match status" value="1"/>
</dbReference>
<evidence type="ECO:0000256" key="1">
    <source>
        <dbReference type="ARBA" id="ARBA00022603"/>
    </source>
</evidence>
<evidence type="ECO:0000259" key="3">
    <source>
        <dbReference type="Pfam" id="PF13649"/>
    </source>
</evidence>
<dbReference type="InterPro" id="IPR029063">
    <property type="entry name" value="SAM-dependent_MTases_sf"/>
</dbReference>
<organism evidence="4 5">
    <name type="scientific">Natronoglycomyces albus</name>
    <dbReference type="NCBI Taxonomy" id="2811108"/>
    <lineage>
        <taxon>Bacteria</taxon>
        <taxon>Bacillati</taxon>
        <taxon>Actinomycetota</taxon>
        <taxon>Actinomycetes</taxon>
        <taxon>Glycomycetales</taxon>
        <taxon>Glycomycetaceae</taxon>
        <taxon>Natronoglycomyces</taxon>
    </lineage>
</organism>
<protein>
    <submittedName>
        <fullName evidence="4">Methyltransferase domain-containing protein</fullName>
    </submittedName>
</protein>
<dbReference type="PANTHER" id="PTHR44942">
    <property type="entry name" value="METHYLTRANSF_11 DOMAIN-CONTAINING PROTEIN"/>
    <property type="match status" value="1"/>
</dbReference>
<keyword evidence="1 4" id="KW-0489">Methyltransferase</keyword>
<dbReference type="EMBL" id="CP070496">
    <property type="protein sequence ID" value="QSB03956.1"/>
    <property type="molecule type" value="Genomic_DNA"/>
</dbReference>
<name>A0A895XNA4_9ACTN</name>
<dbReference type="InterPro" id="IPR041698">
    <property type="entry name" value="Methyltransf_25"/>
</dbReference>
<dbReference type="GO" id="GO:0008168">
    <property type="term" value="F:methyltransferase activity"/>
    <property type="evidence" value="ECO:0007669"/>
    <property type="project" value="UniProtKB-KW"/>
</dbReference>
<evidence type="ECO:0000313" key="5">
    <source>
        <dbReference type="Proteomes" id="UP000662939"/>
    </source>
</evidence>
<keyword evidence="2" id="KW-0808">Transferase</keyword>
<dbReference type="KEGG" id="nav:JQS30_08970"/>
<dbReference type="Gene3D" id="3.40.50.150">
    <property type="entry name" value="Vaccinia Virus protein VP39"/>
    <property type="match status" value="1"/>
</dbReference>
<accession>A0A895XNA4</accession>
<dbReference type="GO" id="GO:0032259">
    <property type="term" value="P:methylation"/>
    <property type="evidence" value="ECO:0007669"/>
    <property type="project" value="UniProtKB-KW"/>
</dbReference>
<gene>
    <name evidence="4" type="ORF">JQS30_08970</name>
</gene>
<proteinExistence type="predicted"/>